<evidence type="ECO:0000313" key="8">
    <source>
        <dbReference type="Proteomes" id="UP000028875"/>
    </source>
</evidence>
<dbReference type="EMBL" id="CCDP010000001">
    <property type="protein sequence ID" value="CDQ39033.1"/>
    <property type="molecule type" value="Genomic_DNA"/>
</dbReference>
<feature type="domain" description="Diacylglycerol glucosyltransferase N-terminal" evidence="6">
    <location>
        <begin position="21"/>
        <end position="187"/>
    </location>
</feature>
<gene>
    <name evidence="7" type="primary">ugtP</name>
    <name evidence="7" type="ORF">BN990_01314</name>
</gene>
<dbReference type="Pfam" id="PF04101">
    <property type="entry name" value="Glyco_tran_28_C"/>
    <property type="match status" value="1"/>
</dbReference>
<comment type="caution">
    <text evidence="7">The sequence shown here is derived from an EMBL/GenBank/DDBJ whole genome shotgun (WGS) entry which is preliminary data.</text>
</comment>
<proteinExistence type="inferred from homology"/>
<dbReference type="GO" id="GO:0016758">
    <property type="term" value="F:hexosyltransferase activity"/>
    <property type="evidence" value="ECO:0007669"/>
    <property type="project" value="InterPro"/>
</dbReference>
<dbReference type="AlphaFoldDB" id="A0A024Q935"/>
<dbReference type="Pfam" id="PF06925">
    <property type="entry name" value="MGDG_synth"/>
    <property type="match status" value="1"/>
</dbReference>
<dbReference type="PANTHER" id="PTHR43025:SF3">
    <property type="entry name" value="MONOGALACTOSYLDIACYLGLYCEROL SYNTHASE 1, CHLOROPLASTIC"/>
    <property type="match status" value="1"/>
</dbReference>
<evidence type="ECO:0000256" key="3">
    <source>
        <dbReference type="ARBA" id="ARBA00022676"/>
    </source>
</evidence>
<dbReference type="eggNOG" id="COG0707">
    <property type="taxonomic scope" value="Bacteria"/>
</dbReference>
<dbReference type="RefSeq" id="WP_021289076.1">
    <property type="nucleotide sequence ID" value="NZ_BNER01000003.1"/>
</dbReference>
<evidence type="ECO:0000259" key="6">
    <source>
        <dbReference type="Pfam" id="PF06925"/>
    </source>
</evidence>
<sequence length="367" mass="42602">MNRLSDTEALFLPFLQIPSGHHHVADTLMTEYNQVYPQKRSIKLDLLAYSYGNLEAVVSSIYTNWIKYFPDSYDRLYQQLAFKKATKRTRHFHYELLFRPFLDKLIKDTNPEILFFTHALPSNMASVLKQKKKLSAITVNVYTDFFINRLWGINGIDFHFVPSVSVRDFLIRLGVREDAIFVTGIPVHPVFRQSRVQTAFRQSLLVTGGSLGTGRMNELLSSGNLPTQWHLYILCGQNRQLYQHLLQKQLPMITPIPYIESKQEMNELYQKVDAVITKPGGVTISECLIKKKPIFIYNALPGQEKINVQELSQLGLIHQLGEEALETQINRYFMEGNDSYFMNQLKRYDEERINQTIGELIQRIMNS</sequence>
<organism evidence="7 8">
    <name type="scientific">Virgibacillus massiliensis</name>
    <dbReference type="NCBI Taxonomy" id="1462526"/>
    <lineage>
        <taxon>Bacteria</taxon>
        <taxon>Bacillati</taxon>
        <taxon>Bacillota</taxon>
        <taxon>Bacilli</taxon>
        <taxon>Bacillales</taxon>
        <taxon>Bacillaceae</taxon>
        <taxon>Virgibacillus</taxon>
    </lineage>
</organism>
<evidence type="ECO:0000256" key="2">
    <source>
        <dbReference type="ARBA" id="ARBA00006962"/>
    </source>
</evidence>
<keyword evidence="8" id="KW-1185">Reference proteome</keyword>
<dbReference type="InterPro" id="IPR009695">
    <property type="entry name" value="Diacylglyc_glucosyltr_N"/>
</dbReference>
<comment type="subcellular location">
    <subcellularLocation>
        <location evidence="1">Membrane</location>
    </subcellularLocation>
</comment>
<comment type="similarity">
    <text evidence="2">Belongs to the glycosyltransferase 28 family.</text>
</comment>
<keyword evidence="3" id="KW-0328">Glycosyltransferase</keyword>
<reference evidence="7 8" key="1">
    <citation type="submission" date="2014-03" db="EMBL/GenBank/DDBJ databases">
        <authorList>
            <person name="Urmite Genomes U."/>
        </authorList>
    </citation>
    <scope>NUCLEOTIDE SEQUENCE [LARGE SCALE GENOMIC DNA]</scope>
    <source>
        <strain evidence="7 8">Vm-5</strain>
    </source>
</reference>
<dbReference type="Proteomes" id="UP000028875">
    <property type="component" value="Unassembled WGS sequence"/>
</dbReference>
<name>A0A024Q935_9BACI</name>
<dbReference type="OrthoDB" id="9815663at2"/>
<dbReference type="Gene3D" id="3.40.50.2000">
    <property type="entry name" value="Glycogen Phosphorylase B"/>
    <property type="match status" value="1"/>
</dbReference>
<dbReference type="GO" id="GO:0016020">
    <property type="term" value="C:membrane"/>
    <property type="evidence" value="ECO:0007669"/>
    <property type="project" value="UniProtKB-SubCell"/>
</dbReference>
<evidence type="ECO:0000259" key="5">
    <source>
        <dbReference type="Pfam" id="PF04101"/>
    </source>
</evidence>
<dbReference type="PANTHER" id="PTHR43025">
    <property type="entry name" value="MONOGALACTOSYLDIACYLGLYCEROL SYNTHASE"/>
    <property type="match status" value="1"/>
</dbReference>
<dbReference type="InterPro" id="IPR050519">
    <property type="entry name" value="Glycosyltransf_28_UgtP"/>
</dbReference>
<dbReference type="InterPro" id="IPR007235">
    <property type="entry name" value="Glyco_trans_28_C"/>
</dbReference>
<dbReference type="STRING" id="1462526.BN990_01314"/>
<accession>A0A024Q935</accession>
<dbReference type="GO" id="GO:0009247">
    <property type="term" value="P:glycolipid biosynthetic process"/>
    <property type="evidence" value="ECO:0007669"/>
    <property type="project" value="InterPro"/>
</dbReference>
<evidence type="ECO:0000256" key="1">
    <source>
        <dbReference type="ARBA" id="ARBA00004370"/>
    </source>
</evidence>
<evidence type="ECO:0000313" key="7">
    <source>
        <dbReference type="EMBL" id="CDQ39033.1"/>
    </source>
</evidence>
<keyword evidence="4 7" id="KW-0808">Transferase</keyword>
<feature type="domain" description="Glycosyl transferase family 28 C-terminal" evidence="5">
    <location>
        <begin position="204"/>
        <end position="318"/>
    </location>
</feature>
<evidence type="ECO:0000256" key="4">
    <source>
        <dbReference type="ARBA" id="ARBA00022679"/>
    </source>
</evidence>
<dbReference type="SUPFAM" id="SSF53756">
    <property type="entry name" value="UDP-Glycosyltransferase/glycogen phosphorylase"/>
    <property type="match status" value="1"/>
</dbReference>
<protein>
    <submittedName>
        <fullName evidence="7">Processive diacylglycerol glucosyltransferase</fullName>
    </submittedName>
</protein>
<reference evidence="8" key="2">
    <citation type="submission" date="2014-05" db="EMBL/GenBank/DDBJ databases">
        <title>Draft genome sequence of Virgibacillus massiliensis Vm-5.</title>
        <authorList>
            <person name="Khelaifia S."/>
            <person name="Croce O."/>
            <person name="Lagier J.C."/>
            <person name="Raoult D."/>
        </authorList>
    </citation>
    <scope>NUCLEOTIDE SEQUENCE [LARGE SCALE GENOMIC DNA]</scope>
    <source>
        <strain evidence="8">Vm-5</strain>
    </source>
</reference>